<dbReference type="EMBL" id="BAQJ01000033">
    <property type="protein sequence ID" value="GBQ68102.1"/>
    <property type="molecule type" value="Genomic_DNA"/>
</dbReference>
<evidence type="ECO:0000313" key="1">
    <source>
        <dbReference type="EMBL" id="GBQ68102.1"/>
    </source>
</evidence>
<proteinExistence type="predicted"/>
<organism evidence="1 2">
    <name type="scientific">Komagataeibacter intermedius NRIC 0521</name>
    <dbReference type="NCBI Taxonomy" id="1307934"/>
    <lineage>
        <taxon>Bacteria</taxon>
        <taxon>Pseudomonadati</taxon>
        <taxon>Pseudomonadota</taxon>
        <taxon>Alphaproteobacteria</taxon>
        <taxon>Acetobacterales</taxon>
        <taxon>Acetobacteraceae</taxon>
        <taxon>Komagataeibacter</taxon>
    </lineage>
</organism>
<dbReference type="RefSeq" id="WP_048883390.1">
    <property type="nucleotide sequence ID" value="NZ_BAQJ01000033.1"/>
</dbReference>
<comment type="caution">
    <text evidence="1">The sequence shown here is derived from an EMBL/GenBank/DDBJ whole genome shotgun (WGS) entry which is preliminary data.</text>
</comment>
<gene>
    <name evidence="1" type="ORF">AA0521_1155</name>
</gene>
<reference evidence="1" key="1">
    <citation type="submission" date="2013-04" db="EMBL/GenBank/DDBJ databases">
        <title>The genome sequencing project of 58 acetic acid bacteria.</title>
        <authorList>
            <person name="Okamoto-Kainuma A."/>
            <person name="Ishikawa M."/>
            <person name="Umino S."/>
            <person name="Koizumi Y."/>
            <person name="Shiwa Y."/>
            <person name="Yoshikawa H."/>
            <person name="Matsutani M."/>
            <person name="Matsushita K."/>
        </authorList>
    </citation>
    <scope>NUCLEOTIDE SEQUENCE</scope>
    <source>
        <strain evidence="1">NRIC 0521</strain>
    </source>
</reference>
<name>A0ABQ0PHL1_9PROT</name>
<protein>
    <submittedName>
        <fullName evidence="1">Uncharacterized protein</fullName>
    </submittedName>
</protein>
<evidence type="ECO:0000313" key="2">
    <source>
        <dbReference type="Proteomes" id="UP001061452"/>
    </source>
</evidence>
<keyword evidence="2" id="KW-1185">Reference proteome</keyword>
<sequence>MTKRSDRTPESTLTWGEWLDILEQYHTQLRDTVPGFEGYGDSILASTGEDCWEDYWHDGYSPAGALDEDMEYWG</sequence>
<dbReference type="Proteomes" id="UP001061452">
    <property type="component" value="Unassembled WGS sequence"/>
</dbReference>
<accession>A0ABQ0PHL1</accession>